<sequence length="654" mass="68568">MQDRATVAATGSLFIGPGDVGRDYISELAGLSAASANQLLAETAEAAEAGPPTVAAQVKMQQGVASAGFFAEVAHYESVLAQHDVSTAAANAHAAATASYRTALAQWEEAAAAAGAAAISRPGAATAACAVWYEAALGQRTAAKAAADAHAAFAASYKRALARWKEATVRAAATVDPDADAAASHAAACPWFRAPSGSESAAGRYAPGSATPGWLAAASAAAAYRPKLPECEMHDPPAPPVSVSDAESDDVEILPEAVWSANPEPDFQFPAPPPVCLQCMSVMRNGASTTIQSLWKHLVHVYNGDSFGGVDNIFSNVKKSQVLSTTTLAHGGSDHNAISAVLQVGPGTSTSAVTAASAEPSKSVGDLSGSGKSGRLLVWQEQFAFVLKASVWSDRRTLSDAVGHLSSECRLLGGSILARTSQALVAAGGNHDGRERASKRPLFDLSGLDKPAKPIETEPVQKHQLSERAAQWQLHKDVPPYMIDRITMPSWQTWSKCDFACLGLRPHLMLKLVRKPEPDGEGPHAFSDLFATVVVENPEAFPWLAAQSNVRRGGADEDDAPMNFGDDGAGDEDYDGSGLPAHLDVDPQELFLGPDDKVVPGCDGEDFGHGEDDNGYMPDLDFDLTDKPETAVGIDIGYSRNSKFVDVKLVKKHL</sequence>
<gene>
    <name evidence="1" type="ORF">PGLA1383_LOCUS57519</name>
</gene>
<dbReference type="AlphaFoldDB" id="A0A813HZM6"/>
<evidence type="ECO:0000313" key="1">
    <source>
        <dbReference type="EMBL" id="CAE8643153.1"/>
    </source>
</evidence>
<proteinExistence type="predicted"/>
<reference evidence="1" key="1">
    <citation type="submission" date="2021-02" db="EMBL/GenBank/DDBJ databases">
        <authorList>
            <person name="Dougan E. K."/>
            <person name="Rhodes N."/>
            <person name="Thang M."/>
            <person name="Chan C."/>
        </authorList>
    </citation>
    <scope>NUCLEOTIDE SEQUENCE</scope>
</reference>
<protein>
    <submittedName>
        <fullName evidence="1">Uncharacterized protein</fullName>
    </submittedName>
</protein>
<evidence type="ECO:0000313" key="2">
    <source>
        <dbReference type="Proteomes" id="UP000654075"/>
    </source>
</evidence>
<keyword evidence="2" id="KW-1185">Reference proteome</keyword>
<comment type="caution">
    <text evidence="1">The sequence shown here is derived from an EMBL/GenBank/DDBJ whole genome shotgun (WGS) entry which is preliminary data.</text>
</comment>
<accession>A0A813HZM6</accession>
<organism evidence="1 2">
    <name type="scientific">Polarella glacialis</name>
    <name type="common">Dinoflagellate</name>
    <dbReference type="NCBI Taxonomy" id="89957"/>
    <lineage>
        <taxon>Eukaryota</taxon>
        <taxon>Sar</taxon>
        <taxon>Alveolata</taxon>
        <taxon>Dinophyceae</taxon>
        <taxon>Suessiales</taxon>
        <taxon>Suessiaceae</taxon>
        <taxon>Polarella</taxon>
    </lineage>
</organism>
<dbReference type="Proteomes" id="UP000654075">
    <property type="component" value="Unassembled WGS sequence"/>
</dbReference>
<name>A0A813HZM6_POLGL</name>
<dbReference type="EMBL" id="CAJNNV010033281">
    <property type="protein sequence ID" value="CAE8643153.1"/>
    <property type="molecule type" value="Genomic_DNA"/>
</dbReference>
<dbReference type="OrthoDB" id="362021at2759"/>